<dbReference type="Proteomes" id="UP001199363">
    <property type="component" value="Unassembled WGS sequence"/>
</dbReference>
<protein>
    <submittedName>
        <fullName evidence="1">Uncharacterized protein</fullName>
    </submittedName>
</protein>
<feature type="non-terminal residue" evidence="1">
    <location>
        <position position="63"/>
    </location>
</feature>
<sequence>MGFLWLFHKSLKKATEFNTSLHVLMPSGFDETIECKPQKTKVMKQVEKPLNFDPFGHARFAHL</sequence>
<comment type="caution">
    <text evidence="1">The sequence shown here is derived from an EMBL/GenBank/DDBJ whole genome shotgun (WGS) entry which is preliminary data.</text>
</comment>
<organism evidence="1 2">
    <name type="scientific">Phocaeicola vulgatus</name>
    <name type="common">Bacteroides vulgatus</name>
    <dbReference type="NCBI Taxonomy" id="821"/>
    <lineage>
        <taxon>Bacteria</taxon>
        <taxon>Pseudomonadati</taxon>
        <taxon>Bacteroidota</taxon>
        <taxon>Bacteroidia</taxon>
        <taxon>Bacteroidales</taxon>
        <taxon>Bacteroidaceae</taxon>
        <taxon>Phocaeicola</taxon>
    </lineage>
</organism>
<dbReference type="EMBL" id="JAJCQG010000050">
    <property type="protein sequence ID" value="MCB7282349.1"/>
    <property type="molecule type" value="Genomic_DNA"/>
</dbReference>
<accession>A0AAW4UY90</accession>
<dbReference type="AlphaFoldDB" id="A0AAW4UY90"/>
<reference evidence="1" key="1">
    <citation type="submission" date="2021-10" db="EMBL/GenBank/DDBJ databases">
        <title>Collection of gut derived symbiotic bacterial strains cultured from healthy donors.</title>
        <authorList>
            <person name="Lin H."/>
            <person name="Littmann E."/>
            <person name="Kohout C."/>
            <person name="Pamer E.G."/>
        </authorList>
    </citation>
    <scope>NUCLEOTIDE SEQUENCE</scope>
    <source>
        <strain evidence="1">DFI.1.167</strain>
    </source>
</reference>
<gene>
    <name evidence="1" type="ORF">LI282_15060</name>
</gene>
<evidence type="ECO:0000313" key="1">
    <source>
        <dbReference type="EMBL" id="MCB7282349.1"/>
    </source>
</evidence>
<name>A0AAW4UY90_PHOVU</name>
<evidence type="ECO:0000313" key="2">
    <source>
        <dbReference type="Proteomes" id="UP001199363"/>
    </source>
</evidence>
<proteinExistence type="predicted"/>